<dbReference type="SMART" id="SM00028">
    <property type="entry name" value="TPR"/>
    <property type="match status" value="2"/>
</dbReference>
<dbReference type="Pfam" id="PF00515">
    <property type="entry name" value="TPR_1"/>
    <property type="match status" value="1"/>
</dbReference>
<evidence type="ECO:0000313" key="3">
    <source>
        <dbReference type="Proteomes" id="UP001597013"/>
    </source>
</evidence>
<accession>A0ABW3N2P7</accession>
<dbReference type="SUPFAM" id="SSF81901">
    <property type="entry name" value="HCP-like"/>
    <property type="match status" value="1"/>
</dbReference>
<feature type="repeat" description="TPR" evidence="1">
    <location>
        <begin position="300"/>
        <end position="333"/>
    </location>
</feature>
<proteinExistence type="predicted"/>
<dbReference type="InterPro" id="IPR011990">
    <property type="entry name" value="TPR-like_helical_dom_sf"/>
</dbReference>
<dbReference type="PROSITE" id="PS50005">
    <property type="entry name" value="TPR"/>
    <property type="match status" value="2"/>
</dbReference>
<keyword evidence="3" id="KW-1185">Reference proteome</keyword>
<feature type="repeat" description="TPR" evidence="1">
    <location>
        <begin position="266"/>
        <end position="299"/>
    </location>
</feature>
<organism evidence="2 3">
    <name type="scientific">Winogradskyella litorisediminis</name>
    <dbReference type="NCBI Taxonomy" id="1156618"/>
    <lineage>
        <taxon>Bacteria</taxon>
        <taxon>Pseudomonadati</taxon>
        <taxon>Bacteroidota</taxon>
        <taxon>Flavobacteriia</taxon>
        <taxon>Flavobacteriales</taxon>
        <taxon>Flavobacteriaceae</taxon>
        <taxon>Winogradskyella</taxon>
    </lineage>
</organism>
<keyword evidence="1" id="KW-0802">TPR repeat</keyword>
<name>A0ABW3N2P7_9FLAO</name>
<sequence>MSIPYFGLAQLDLPSGSQKASVTQTVGITDITIKYSRPSVRAREIYGKLVPFGLNNLGFGTSKAAPWRAGADENTTITFEHNVKVEGKNVSAGTYGLHLNVKDENSANLILSTDKDAWGSYFYDSANDILNTEISVKDIPHVETLTYVFDAVTPTTTTASLKWEKKAFEFKIEVDVTDIVLKDIRAQFKGQKGFTRQNWEQAASFALNNNGDLDEALVWINNALENNFYSLKTVNGLAIKAQILKKKGDLKGFSAAMDEAVTLATPIQINRIGYMMITEKDYERAIKYFNLNIKNDPKNANWYDSLGAAYKAKGDKKAAIKNYKKALSLNPSTRIKANSEKNLEELTGK</sequence>
<evidence type="ECO:0000256" key="1">
    <source>
        <dbReference type="PROSITE-ProRule" id="PRU00339"/>
    </source>
</evidence>
<protein>
    <submittedName>
        <fullName evidence="2">DUF2911 domain-containing protein</fullName>
    </submittedName>
</protein>
<comment type="caution">
    <text evidence="2">The sequence shown here is derived from an EMBL/GenBank/DDBJ whole genome shotgun (WGS) entry which is preliminary data.</text>
</comment>
<dbReference type="RefSeq" id="WP_386127416.1">
    <property type="nucleotide sequence ID" value="NZ_JBHTJL010000003.1"/>
</dbReference>
<dbReference type="EMBL" id="JBHTJL010000003">
    <property type="protein sequence ID" value="MFD1061989.1"/>
    <property type="molecule type" value="Genomic_DNA"/>
</dbReference>
<evidence type="ECO:0000313" key="2">
    <source>
        <dbReference type="EMBL" id="MFD1061989.1"/>
    </source>
</evidence>
<dbReference type="InterPro" id="IPR021314">
    <property type="entry name" value="DUF2911"/>
</dbReference>
<dbReference type="InterPro" id="IPR019734">
    <property type="entry name" value="TPR_rpt"/>
</dbReference>
<dbReference type="PROSITE" id="PS50293">
    <property type="entry name" value="TPR_REGION"/>
    <property type="match status" value="1"/>
</dbReference>
<dbReference type="Proteomes" id="UP001597013">
    <property type="component" value="Unassembled WGS sequence"/>
</dbReference>
<dbReference type="Pfam" id="PF11138">
    <property type="entry name" value="DUF2911"/>
    <property type="match status" value="1"/>
</dbReference>
<dbReference type="Gene3D" id="1.25.40.10">
    <property type="entry name" value="Tetratricopeptide repeat domain"/>
    <property type="match status" value="1"/>
</dbReference>
<reference evidence="3" key="1">
    <citation type="journal article" date="2019" name="Int. J. Syst. Evol. Microbiol.">
        <title>The Global Catalogue of Microorganisms (GCM) 10K type strain sequencing project: providing services to taxonomists for standard genome sequencing and annotation.</title>
        <authorList>
            <consortium name="The Broad Institute Genomics Platform"/>
            <consortium name="The Broad Institute Genome Sequencing Center for Infectious Disease"/>
            <person name="Wu L."/>
            <person name="Ma J."/>
        </authorList>
    </citation>
    <scope>NUCLEOTIDE SEQUENCE [LARGE SCALE GENOMIC DNA]</scope>
    <source>
        <strain evidence="3">CCUG 62215</strain>
    </source>
</reference>
<gene>
    <name evidence="2" type="ORF">ACFQ1Q_01925</name>
</gene>